<comment type="catalytic activity">
    <reaction evidence="15 17 19">
        <text>(6S)-NADHX + ADP = AMP + phosphate + NADH + H(+)</text>
        <dbReference type="Rhea" id="RHEA:32223"/>
        <dbReference type="ChEBI" id="CHEBI:15378"/>
        <dbReference type="ChEBI" id="CHEBI:43474"/>
        <dbReference type="ChEBI" id="CHEBI:57945"/>
        <dbReference type="ChEBI" id="CHEBI:64074"/>
        <dbReference type="ChEBI" id="CHEBI:456215"/>
        <dbReference type="ChEBI" id="CHEBI:456216"/>
        <dbReference type="EC" id="4.2.1.136"/>
    </reaction>
</comment>
<evidence type="ECO:0000256" key="11">
    <source>
        <dbReference type="ARBA" id="ARBA00023235"/>
    </source>
</evidence>
<dbReference type="EC" id="5.1.99.6" evidence="19"/>
<dbReference type="SUPFAM" id="SSF53613">
    <property type="entry name" value="Ribokinase-like"/>
    <property type="match status" value="1"/>
</dbReference>
<dbReference type="AlphaFoldDB" id="A0A4U8YQW1"/>
<keyword evidence="11 18" id="KW-0413">Isomerase</keyword>
<dbReference type="PANTHER" id="PTHR12592">
    <property type="entry name" value="ATP-DEPENDENT (S)-NAD(P)H-HYDRATE DEHYDRATASE FAMILY MEMBER"/>
    <property type="match status" value="1"/>
</dbReference>
<evidence type="ECO:0000256" key="2">
    <source>
        <dbReference type="ARBA" id="ARBA00000909"/>
    </source>
</evidence>
<feature type="domain" description="YjeF C-terminal" evidence="20">
    <location>
        <begin position="231"/>
        <end position="514"/>
    </location>
</feature>
<dbReference type="PROSITE" id="PS01050">
    <property type="entry name" value="YJEF_C_2"/>
    <property type="match status" value="1"/>
</dbReference>
<comment type="catalytic activity">
    <reaction evidence="2 18 19">
        <text>(6R)-NADPHX = (6S)-NADPHX</text>
        <dbReference type="Rhea" id="RHEA:32227"/>
        <dbReference type="ChEBI" id="CHEBI:64076"/>
        <dbReference type="ChEBI" id="CHEBI:64077"/>
        <dbReference type="EC" id="5.1.99.6"/>
    </reaction>
</comment>
<accession>A0A4U8YQW1</accession>
<name>A0A4U8YQW1_9BACT</name>
<comment type="similarity">
    <text evidence="3 19">In the N-terminal section; belongs to the NnrE/AIBP family.</text>
</comment>
<comment type="catalytic activity">
    <reaction evidence="1 18 19">
        <text>(6R)-NADHX = (6S)-NADHX</text>
        <dbReference type="Rhea" id="RHEA:32215"/>
        <dbReference type="ChEBI" id="CHEBI:64074"/>
        <dbReference type="ChEBI" id="CHEBI:64075"/>
        <dbReference type="EC" id="5.1.99.6"/>
    </reaction>
</comment>
<dbReference type="NCBIfam" id="TIGR00196">
    <property type="entry name" value="yjeF_cterm"/>
    <property type="match status" value="1"/>
</dbReference>
<dbReference type="PIRSF" id="PIRSF017184">
    <property type="entry name" value="Nnr"/>
    <property type="match status" value="1"/>
</dbReference>
<dbReference type="HAMAP" id="MF_01966">
    <property type="entry name" value="NADHX_epimerase"/>
    <property type="match status" value="1"/>
</dbReference>
<evidence type="ECO:0000256" key="4">
    <source>
        <dbReference type="ARBA" id="ARBA00009524"/>
    </source>
</evidence>
<dbReference type="NCBIfam" id="TIGR00197">
    <property type="entry name" value="yjeF_nterm"/>
    <property type="match status" value="1"/>
</dbReference>
<sequence length="529" mass="53921">MQVTTATQMQEIDRRTILEIGIPGRVLMESAGRGCVAALDRLAGGRALSRVVVVAGRGNNGGDGFVVARYLAERGVEAPVFVVGGTDGISGEAFENLSLLEALGVAVVEVVEEVDLTALTRALSHCDMVVDALFGTGLQREVTGLYAEVVSAVNASKGPVLAVDIPSGVCADTGRVLGCAVTAQATATFCLPKAGHFLYPGWEHCGELTVVDIGIPNRAVEQAGIACSLITSQQVMGQMAPFSPHAHKGTRGHLALMGGSSGKSGAVILAAGAAVSGGAGLVSVALPACINTAFESRCLEAMSLPLPHGEDGSFHPGCGETLAGFLSGKDAVAAGPGLTTARGALSALAALLDFSVVPMVLDADALNLLAEKPELMREIKAEAVITPHPKELARLTGASVREIQEDRLGAARAFAKQTGLHVVLKGAGTVVAHPDGRCAINPTGNALLATGGTGDVLTGLIGALLAQGFSCREASEMGVYLHGEAANRLMDQGLQTGMAASRLIDLLPGVLSDAMAGNLEPRAPETRVI</sequence>
<evidence type="ECO:0000259" key="20">
    <source>
        <dbReference type="PROSITE" id="PS51383"/>
    </source>
</evidence>
<keyword evidence="5 18" id="KW-0479">Metal-binding</keyword>
<comment type="similarity">
    <text evidence="4 19">In the C-terminal section; belongs to the NnrD/CARKD family.</text>
</comment>
<keyword evidence="13" id="KW-0511">Multifunctional enzyme</keyword>
<dbReference type="InterPro" id="IPR004443">
    <property type="entry name" value="YjeF_N_dom"/>
</dbReference>
<dbReference type="InterPro" id="IPR017953">
    <property type="entry name" value="Carbohydrate_kinase_pred_CS"/>
</dbReference>
<dbReference type="PANTHER" id="PTHR12592:SF0">
    <property type="entry name" value="ATP-DEPENDENT (S)-NAD(P)H-HYDRATE DEHYDRATASE"/>
    <property type="match status" value="1"/>
</dbReference>
<evidence type="ECO:0000256" key="10">
    <source>
        <dbReference type="ARBA" id="ARBA00023027"/>
    </source>
</evidence>
<feature type="binding site" evidence="18">
    <location>
        <position position="146"/>
    </location>
    <ligand>
        <name>(6S)-NADPHX</name>
        <dbReference type="ChEBI" id="CHEBI:64076"/>
    </ligand>
</feature>
<dbReference type="Pfam" id="PF03853">
    <property type="entry name" value="YjeF_N"/>
    <property type="match status" value="1"/>
</dbReference>
<feature type="binding site" evidence="18">
    <location>
        <begin position="59"/>
        <end position="63"/>
    </location>
    <ligand>
        <name>(6S)-NADPHX</name>
        <dbReference type="ChEBI" id="CHEBI:64076"/>
    </ligand>
</feature>
<dbReference type="GO" id="GO:0052855">
    <property type="term" value="F:ADP-dependent NAD(P)H-hydrate dehydratase activity"/>
    <property type="evidence" value="ECO:0007669"/>
    <property type="project" value="UniProtKB-UniRule"/>
</dbReference>
<dbReference type="InterPro" id="IPR000631">
    <property type="entry name" value="CARKD"/>
</dbReference>
<dbReference type="CDD" id="cd01171">
    <property type="entry name" value="YXKO-related"/>
    <property type="match status" value="1"/>
</dbReference>
<comment type="function">
    <text evidence="17">Catalyzes the dehydration of the S-form of NAD(P)HX at the expense of ADP, which is converted to AMP. Together with NAD(P)HX epimerase, which catalyzes the epimerization of the S- and R-forms, the enzyme allows the repair of both epimers of NAD(P)HX, a damaged form of NAD(P)H that is a result of enzymatic or heat-dependent hydration.</text>
</comment>
<dbReference type="GO" id="GO:0046872">
    <property type="term" value="F:metal ion binding"/>
    <property type="evidence" value="ECO:0007669"/>
    <property type="project" value="UniProtKB-UniRule"/>
</dbReference>
<comment type="function">
    <text evidence="18">Catalyzes the epimerization of the S- and R-forms of NAD(P)HX, a damaged form of NAD(P)H that is a result of enzymatic or heat-dependent hydration. This is a prerequisite for the S-specific NAD(P)H-hydrate dehydratase to allow the repair of both epimers of NAD(P)HX.</text>
</comment>
<organism evidence="22 23">
    <name type="scientific">Desulfoluna butyratoxydans</name>
    <dbReference type="NCBI Taxonomy" id="231438"/>
    <lineage>
        <taxon>Bacteria</taxon>
        <taxon>Pseudomonadati</taxon>
        <taxon>Thermodesulfobacteriota</taxon>
        <taxon>Desulfobacteria</taxon>
        <taxon>Desulfobacterales</taxon>
        <taxon>Desulfolunaceae</taxon>
        <taxon>Desulfoluna</taxon>
    </lineage>
</organism>
<evidence type="ECO:0000256" key="7">
    <source>
        <dbReference type="ARBA" id="ARBA00022840"/>
    </source>
</evidence>
<comment type="subunit">
    <text evidence="17">Homotetramer.</text>
</comment>
<dbReference type="EC" id="4.2.1.136" evidence="19"/>
<evidence type="ECO:0000256" key="14">
    <source>
        <dbReference type="ARBA" id="ARBA00025153"/>
    </source>
</evidence>
<dbReference type="Gene3D" id="3.40.1190.20">
    <property type="match status" value="1"/>
</dbReference>
<dbReference type="HAMAP" id="MF_01965">
    <property type="entry name" value="NADHX_dehydratase"/>
    <property type="match status" value="1"/>
</dbReference>
<evidence type="ECO:0000256" key="9">
    <source>
        <dbReference type="ARBA" id="ARBA00022958"/>
    </source>
</evidence>
<feature type="binding site" evidence="17">
    <location>
        <position position="388"/>
    </location>
    <ligand>
        <name>(6S)-NADPHX</name>
        <dbReference type="ChEBI" id="CHEBI:64076"/>
    </ligand>
</feature>
<feature type="binding site" evidence="18">
    <location>
        <position position="167"/>
    </location>
    <ligand>
        <name>K(+)</name>
        <dbReference type="ChEBI" id="CHEBI:29103"/>
    </ligand>
</feature>
<evidence type="ECO:0000313" key="23">
    <source>
        <dbReference type="Proteomes" id="UP000507962"/>
    </source>
</evidence>
<dbReference type="EMBL" id="CAADHO010000002">
    <property type="protein sequence ID" value="VFQ43623.1"/>
    <property type="molecule type" value="Genomic_DNA"/>
</dbReference>
<feature type="binding site" evidence="17">
    <location>
        <position position="455"/>
    </location>
    <ligand>
        <name>(6S)-NADPHX</name>
        <dbReference type="ChEBI" id="CHEBI:64076"/>
    </ligand>
</feature>
<keyword evidence="10 17" id="KW-0520">NAD</keyword>
<dbReference type="RefSeq" id="WP_180137915.1">
    <property type="nucleotide sequence ID" value="NZ_CAADHO010000002.1"/>
</dbReference>
<evidence type="ECO:0000256" key="16">
    <source>
        <dbReference type="ARBA" id="ARBA00049209"/>
    </source>
</evidence>
<protein>
    <recommendedName>
        <fullName evidence="19">Bifunctional NAD(P)H-hydrate repair enzyme</fullName>
    </recommendedName>
    <alternativeName>
        <fullName evidence="19">Nicotinamide nucleotide repair protein</fullName>
    </alternativeName>
    <domain>
        <recommendedName>
            <fullName evidence="19">ADP-dependent (S)-NAD(P)H-hydrate dehydratase</fullName>
            <ecNumber evidence="19">4.2.1.136</ecNumber>
        </recommendedName>
        <alternativeName>
            <fullName evidence="19">ADP-dependent NAD(P)HX dehydratase</fullName>
        </alternativeName>
    </domain>
    <domain>
        <recommendedName>
            <fullName evidence="19">NAD(P)H-hydrate epimerase</fullName>
            <ecNumber evidence="19">5.1.99.6</ecNumber>
        </recommendedName>
    </domain>
</protein>
<evidence type="ECO:0000256" key="6">
    <source>
        <dbReference type="ARBA" id="ARBA00022741"/>
    </source>
</evidence>
<evidence type="ECO:0000256" key="17">
    <source>
        <dbReference type="HAMAP-Rule" id="MF_01965"/>
    </source>
</evidence>
<dbReference type="InterPro" id="IPR029056">
    <property type="entry name" value="Ribokinase-like"/>
</dbReference>
<keyword evidence="23" id="KW-1185">Reference proteome</keyword>
<reference evidence="22 23" key="1">
    <citation type="submission" date="2019-03" db="EMBL/GenBank/DDBJ databases">
        <authorList>
            <person name="Nijsse B."/>
        </authorList>
    </citation>
    <scope>NUCLEOTIDE SEQUENCE [LARGE SCALE GENOMIC DNA]</scope>
    <source>
        <strain evidence="22">Desulfoluna butyratoxydans MSL71</strain>
    </source>
</reference>
<dbReference type="GO" id="GO:0005524">
    <property type="term" value="F:ATP binding"/>
    <property type="evidence" value="ECO:0007669"/>
    <property type="project" value="UniProtKB-UniRule"/>
</dbReference>
<comment type="function">
    <text evidence="14 19">Bifunctional enzyme that catalyzes the epimerization of the S- and R-forms of NAD(P)HX and the dehydration of the S-form of NAD(P)HX at the expense of ADP, which is converted to AMP. This allows the repair of both epimers of NAD(P)HX, a damaged form of NAD(P)H that is a result of enzymatic or heat-dependent hydration.</text>
</comment>
<evidence type="ECO:0000256" key="18">
    <source>
        <dbReference type="HAMAP-Rule" id="MF_01966"/>
    </source>
</evidence>
<evidence type="ECO:0000256" key="3">
    <source>
        <dbReference type="ARBA" id="ARBA00006001"/>
    </source>
</evidence>
<feature type="binding site" evidence="17">
    <location>
        <begin position="425"/>
        <end position="429"/>
    </location>
    <ligand>
        <name>AMP</name>
        <dbReference type="ChEBI" id="CHEBI:456215"/>
    </ligand>
</feature>
<dbReference type="InterPro" id="IPR036652">
    <property type="entry name" value="YjeF_N_dom_sf"/>
</dbReference>
<evidence type="ECO:0000256" key="8">
    <source>
        <dbReference type="ARBA" id="ARBA00022857"/>
    </source>
</evidence>
<feature type="binding site" evidence="17">
    <location>
        <position position="454"/>
    </location>
    <ligand>
        <name>AMP</name>
        <dbReference type="ChEBI" id="CHEBI:456215"/>
    </ligand>
</feature>
<feature type="binding site" evidence="18">
    <location>
        <position position="131"/>
    </location>
    <ligand>
        <name>K(+)</name>
        <dbReference type="ChEBI" id="CHEBI:29103"/>
    </ligand>
</feature>
<feature type="domain" description="YjeF N-terminal" evidence="21">
    <location>
        <begin position="9"/>
        <end position="221"/>
    </location>
</feature>
<feature type="binding site" evidence="18">
    <location>
        <begin position="135"/>
        <end position="141"/>
    </location>
    <ligand>
        <name>(6S)-NADPHX</name>
        <dbReference type="ChEBI" id="CHEBI:64076"/>
    </ligand>
</feature>
<evidence type="ECO:0000259" key="21">
    <source>
        <dbReference type="PROSITE" id="PS51385"/>
    </source>
</evidence>
<feature type="binding site" evidence="17">
    <location>
        <position position="337"/>
    </location>
    <ligand>
        <name>(6S)-NADPHX</name>
        <dbReference type="ChEBI" id="CHEBI:64076"/>
    </ligand>
</feature>
<evidence type="ECO:0000313" key="22">
    <source>
        <dbReference type="EMBL" id="VFQ43623.1"/>
    </source>
</evidence>
<dbReference type="GO" id="GO:0046496">
    <property type="term" value="P:nicotinamide nucleotide metabolic process"/>
    <property type="evidence" value="ECO:0007669"/>
    <property type="project" value="UniProtKB-UniRule"/>
</dbReference>
<dbReference type="GO" id="GO:0110051">
    <property type="term" value="P:metabolite repair"/>
    <property type="evidence" value="ECO:0007669"/>
    <property type="project" value="TreeGrafter"/>
</dbReference>
<evidence type="ECO:0000256" key="13">
    <source>
        <dbReference type="ARBA" id="ARBA00023268"/>
    </source>
</evidence>
<dbReference type="Proteomes" id="UP000507962">
    <property type="component" value="Unassembled WGS sequence"/>
</dbReference>
<gene>
    <name evidence="17" type="primary">nnrD</name>
    <name evidence="18" type="synonym">nnrE</name>
    <name evidence="22" type="ORF">MSL71_12580</name>
</gene>
<comment type="cofactor">
    <cofactor evidence="17">
        <name>Mg(2+)</name>
        <dbReference type="ChEBI" id="CHEBI:18420"/>
    </cofactor>
</comment>
<evidence type="ECO:0000256" key="12">
    <source>
        <dbReference type="ARBA" id="ARBA00023239"/>
    </source>
</evidence>
<evidence type="ECO:0000256" key="19">
    <source>
        <dbReference type="PIRNR" id="PIRNR017184"/>
    </source>
</evidence>
<feature type="binding site" evidence="18">
    <location>
        <position position="60"/>
    </location>
    <ligand>
        <name>K(+)</name>
        <dbReference type="ChEBI" id="CHEBI:29103"/>
    </ligand>
</feature>
<dbReference type="Gene3D" id="3.40.50.10260">
    <property type="entry name" value="YjeF N-terminal domain"/>
    <property type="match status" value="1"/>
</dbReference>
<dbReference type="PROSITE" id="PS51383">
    <property type="entry name" value="YJEF_C_3"/>
    <property type="match status" value="1"/>
</dbReference>
<proteinExistence type="inferred from homology"/>
<comment type="similarity">
    <text evidence="18">Belongs to the NnrE/AIBP family.</text>
</comment>
<evidence type="ECO:0000256" key="1">
    <source>
        <dbReference type="ARBA" id="ARBA00000013"/>
    </source>
</evidence>
<feature type="binding site" evidence="17">
    <location>
        <position position="266"/>
    </location>
    <ligand>
        <name>(6S)-NADPHX</name>
        <dbReference type="ChEBI" id="CHEBI:64076"/>
    </ligand>
</feature>
<keyword evidence="12 17" id="KW-0456">Lyase</keyword>
<dbReference type="InterPro" id="IPR030677">
    <property type="entry name" value="Nnr"/>
</dbReference>
<comment type="similarity">
    <text evidence="17">Belongs to the NnrD/CARKD family.</text>
</comment>
<evidence type="ECO:0000256" key="5">
    <source>
        <dbReference type="ARBA" id="ARBA00022723"/>
    </source>
</evidence>
<dbReference type="Pfam" id="PF01256">
    <property type="entry name" value="Carb_kinase"/>
    <property type="match status" value="1"/>
</dbReference>
<keyword evidence="9 18" id="KW-0630">Potassium</keyword>
<dbReference type="SUPFAM" id="SSF64153">
    <property type="entry name" value="YjeF N-terminal domain-like"/>
    <property type="match status" value="1"/>
</dbReference>
<comment type="catalytic activity">
    <reaction evidence="16 17 19">
        <text>(6S)-NADPHX + ADP = AMP + phosphate + NADPH + H(+)</text>
        <dbReference type="Rhea" id="RHEA:32235"/>
        <dbReference type="ChEBI" id="CHEBI:15378"/>
        <dbReference type="ChEBI" id="CHEBI:43474"/>
        <dbReference type="ChEBI" id="CHEBI:57783"/>
        <dbReference type="ChEBI" id="CHEBI:64076"/>
        <dbReference type="ChEBI" id="CHEBI:456215"/>
        <dbReference type="ChEBI" id="CHEBI:456216"/>
        <dbReference type="EC" id="4.2.1.136"/>
    </reaction>
</comment>
<keyword evidence="6 17" id="KW-0547">Nucleotide-binding</keyword>
<keyword evidence="8 17" id="KW-0521">NADP</keyword>
<comment type="cofactor">
    <cofactor evidence="18 19">
        <name>K(+)</name>
        <dbReference type="ChEBI" id="CHEBI:29103"/>
    </cofactor>
    <text evidence="18 19">Binds 1 potassium ion per subunit.</text>
</comment>
<evidence type="ECO:0000256" key="15">
    <source>
        <dbReference type="ARBA" id="ARBA00048238"/>
    </source>
</evidence>
<keyword evidence="7 17" id="KW-0067">ATP-binding</keyword>
<dbReference type="PROSITE" id="PS51385">
    <property type="entry name" value="YJEF_N"/>
    <property type="match status" value="1"/>
</dbReference>
<dbReference type="GO" id="GO:0052856">
    <property type="term" value="F:NAD(P)HX epimerase activity"/>
    <property type="evidence" value="ECO:0007669"/>
    <property type="project" value="UniProtKB-UniRule"/>
</dbReference>
<feature type="binding site" evidence="18">
    <location>
        <position position="164"/>
    </location>
    <ligand>
        <name>(6S)-NADPHX</name>
        <dbReference type="ChEBI" id="CHEBI:64076"/>
    </ligand>
</feature>